<name>A0A5C3NQH2_9APHY</name>
<organism evidence="1 2">
    <name type="scientific">Polyporus arcularius HHB13444</name>
    <dbReference type="NCBI Taxonomy" id="1314778"/>
    <lineage>
        <taxon>Eukaryota</taxon>
        <taxon>Fungi</taxon>
        <taxon>Dikarya</taxon>
        <taxon>Basidiomycota</taxon>
        <taxon>Agaricomycotina</taxon>
        <taxon>Agaricomycetes</taxon>
        <taxon>Polyporales</taxon>
        <taxon>Polyporaceae</taxon>
        <taxon>Polyporus</taxon>
    </lineage>
</organism>
<evidence type="ECO:0000313" key="1">
    <source>
        <dbReference type="EMBL" id="TFK78618.1"/>
    </source>
</evidence>
<proteinExistence type="predicted"/>
<dbReference type="AlphaFoldDB" id="A0A5C3NQH2"/>
<evidence type="ECO:0000313" key="2">
    <source>
        <dbReference type="Proteomes" id="UP000308197"/>
    </source>
</evidence>
<dbReference type="Proteomes" id="UP000308197">
    <property type="component" value="Unassembled WGS sequence"/>
</dbReference>
<keyword evidence="2" id="KW-1185">Reference proteome</keyword>
<gene>
    <name evidence="1" type="ORF">K466DRAFT_606818</name>
</gene>
<accession>A0A5C3NQH2</accession>
<protein>
    <submittedName>
        <fullName evidence="1">Uncharacterized protein</fullName>
    </submittedName>
</protein>
<dbReference type="InParanoid" id="A0A5C3NQH2"/>
<sequence>MQCSVVLVLVPPPSRAARLAFSLAVSFAFGLGHRATAPPEDLLDTGTELETSSGEQSPELVFIGTGHLPCDETHFVSV</sequence>
<reference evidence="1 2" key="1">
    <citation type="journal article" date="2019" name="Nat. Ecol. Evol.">
        <title>Megaphylogeny resolves global patterns of mushroom evolution.</title>
        <authorList>
            <person name="Varga T."/>
            <person name="Krizsan K."/>
            <person name="Foldi C."/>
            <person name="Dima B."/>
            <person name="Sanchez-Garcia M."/>
            <person name="Sanchez-Ramirez S."/>
            <person name="Szollosi G.J."/>
            <person name="Szarkandi J.G."/>
            <person name="Papp V."/>
            <person name="Albert L."/>
            <person name="Andreopoulos W."/>
            <person name="Angelini C."/>
            <person name="Antonin V."/>
            <person name="Barry K.W."/>
            <person name="Bougher N.L."/>
            <person name="Buchanan P."/>
            <person name="Buyck B."/>
            <person name="Bense V."/>
            <person name="Catcheside P."/>
            <person name="Chovatia M."/>
            <person name="Cooper J."/>
            <person name="Damon W."/>
            <person name="Desjardin D."/>
            <person name="Finy P."/>
            <person name="Geml J."/>
            <person name="Haridas S."/>
            <person name="Hughes K."/>
            <person name="Justo A."/>
            <person name="Karasinski D."/>
            <person name="Kautmanova I."/>
            <person name="Kiss B."/>
            <person name="Kocsube S."/>
            <person name="Kotiranta H."/>
            <person name="LaButti K.M."/>
            <person name="Lechner B.E."/>
            <person name="Liimatainen K."/>
            <person name="Lipzen A."/>
            <person name="Lukacs Z."/>
            <person name="Mihaltcheva S."/>
            <person name="Morgado L.N."/>
            <person name="Niskanen T."/>
            <person name="Noordeloos M.E."/>
            <person name="Ohm R.A."/>
            <person name="Ortiz-Santana B."/>
            <person name="Ovrebo C."/>
            <person name="Racz N."/>
            <person name="Riley R."/>
            <person name="Savchenko A."/>
            <person name="Shiryaev A."/>
            <person name="Soop K."/>
            <person name="Spirin V."/>
            <person name="Szebenyi C."/>
            <person name="Tomsovsky M."/>
            <person name="Tulloss R.E."/>
            <person name="Uehling J."/>
            <person name="Grigoriev I.V."/>
            <person name="Vagvolgyi C."/>
            <person name="Papp T."/>
            <person name="Martin F.M."/>
            <person name="Miettinen O."/>
            <person name="Hibbett D.S."/>
            <person name="Nagy L.G."/>
        </authorList>
    </citation>
    <scope>NUCLEOTIDE SEQUENCE [LARGE SCALE GENOMIC DNA]</scope>
    <source>
        <strain evidence="1 2">HHB13444</strain>
    </source>
</reference>
<dbReference type="EMBL" id="ML212424">
    <property type="protein sequence ID" value="TFK78618.1"/>
    <property type="molecule type" value="Genomic_DNA"/>
</dbReference>